<dbReference type="STRING" id="103827.A0A0N5D8E3"/>
<comment type="similarity">
    <text evidence="2 8">Belongs to the mitochondrial carrier (TC 2.A.29) family.</text>
</comment>
<evidence type="ECO:0000256" key="1">
    <source>
        <dbReference type="ARBA" id="ARBA00004141"/>
    </source>
</evidence>
<evidence type="ECO:0000256" key="2">
    <source>
        <dbReference type="ARBA" id="ARBA00006375"/>
    </source>
</evidence>
<dbReference type="WBParaSite" id="TCLT_0000937301-mRNA-1">
    <property type="protein sequence ID" value="TCLT_0000937301-mRNA-1"/>
    <property type="gene ID" value="TCLT_0000937301"/>
</dbReference>
<dbReference type="InterPro" id="IPR023395">
    <property type="entry name" value="MCP_dom_sf"/>
</dbReference>
<comment type="subcellular location">
    <subcellularLocation>
        <location evidence="1">Membrane</location>
        <topology evidence="1">Multi-pass membrane protein</topology>
    </subcellularLocation>
</comment>
<feature type="repeat" description="Solcar" evidence="7">
    <location>
        <begin position="6"/>
        <end position="102"/>
    </location>
</feature>
<evidence type="ECO:0000256" key="4">
    <source>
        <dbReference type="ARBA" id="ARBA00022692"/>
    </source>
</evidence>
<dbReference type="GO" id="GO:0016020">
    <property type="term" value="C:membrane"/>
    <property type="evidence" value="ECO:0007669"/>
    <property type="project" value="UniProtKB-SubCell"/>
</dbReference>
<keyword evidence="6 7" id="KW-0472">Membrane</keyword>
<evidence type="ECO:0000256" key="5">
    <source>
        <dbReference type="ARBA" id="ARBA00022737"/>
    </source>
</evidence>
<accession>A0A0N5D8E3</accession>
<name>A0A0N5D8E3_THECL</name>
<dbReference type="Proteomes" id="UP000276776">
    <property type="component" value="Unassembled WGS sequence"/>
</dbReference>
<dbReference type="PRINTS" id="PR00926">
    <property type="entry name" value="MITOCARRIER"/>
</dbReference>
<dbReference type="GO" id="GO:0005739">
    <property type="term" value="C:mitochondrion"/>
    <property type="evidence" value="ECO:0007669"/>
    <property type="project" value="TreeGrafter"/>
</dbReference>
<protein>
    <submittedName>
        <fullName evidence="12">Solute carrier family 25 member 38 homolog</fullName>
    </submittedName>
</protein>
<dbReference type="InterPro" id="IPR002067">
    <property type="entry name" value="MCP"/>
</dbReference>
<proteinExistence type="inferred from homology"/>
<evidence type="ECO:0000256" key="9">
    <source>
        <dbReference type="SAM" id="Phobius"/>
    </source>
</evidence>
<sequence>MSKKENDVLLSVLFGSISGLLGSFFILIFQHWAISVLLQPLDRLKTLVQQDTNIPVNSFTQIRAVVNSHGIFDLWRGTLPTLLRVVPGVALYFGCLQIGQNITSHLENTYHKNFILGSLSRTVAALLLMPVTVIKTRFESNLYRDAGMKAATKELFRQHGYKGLYRGTVPTLLRDASFSGIYLAFYRKNLDFFCKDNSVHAPSERLISGVSAGICSCVITQPFDLIKTRIQLYPSQSLSRLISEFYHKGSFATLFRGFLFRSLRRTLMAAISWTLFDEVWLRSRASK</sequence>
<gene>
    <name evidence="10" type="ORF">TCLT_LOCUS9362</name>
</gene>
<dbReference type="PROSITE" id="PS50920">
    <property type="entry name" value="SOLCAR"/>
    <property type="match status" value="3"/>
</dbReference>
<keyword evidence="3 8" id="KW-0813">Transport</keyword>
<keyword evidence="5" id="KW-0677">Repeat</keyword>
<keyword evidence="9" id="KW-1133">Transmembrane helix</keyword>
<dbReference type="PANTHER" id="PTHR46181:SF3">
    <property type="entry name" value="MITOCHONDRIAL GLYCINE TRANSPORTER"/>
    <property type="match status" value="1"/>
</dbReference>
<evidence type="ECO:0000313" key="12">
    <source>
        <dbReference type="WBParaSite" id="TCLT_0000937301-mRNA-1"/>
    </source>
</evidence>
<dbReference type="Gene3D" id="1.50.40.10">
    <property type="entry name" value="Mitochondrial carrier domain"/>
    <property type="match status" value="1"/>
</dbReference>
<feature type="repeat" description="Solcar" evidence="7">
    <location>
        <begin position="108"/>
        <end position="192"/>
    </location>
</feature>
<organism evidence="12">
    <name type="scientific">Thelazia callipaeda</name>
    <name type="common">Oriental eyeworm</name>
    <name type="synonym">Parasitic nematode</name>
    <dbReference type="NCBI Taxonomy" id="103827"/>
    <lineage>
        <taxon>Eukaryota</taxon>
        <taxon>Metazoa</taxon>
        <taxon>Ecdysozoa</taxon>
        <taxon>Nematoda</taxon>
        <taxon>Chromadorea</taxon>
        <taxon>Rhabditida</taxon>
        <taxon>Spirurina</taxon>
        <taxon>Spiruromorpha</taxon>
        <taxon>Thelazioidea</taxon>
        <taxon>Thelaziidae</taxon>
        <taxon>Thelazia</taxon>
    </lineage>
</organism>
<dbReference type="InterPro" id="IPR018108">
    <property type="entry name" value="MCP_transmembrane"/>
</dbReference>
<feature type="repeat" description="Solcar" evidence="7">
    <location>
        <begin position="200"/>
        <end position="282"/>
    </location>
</feature>
<dbReference type="GO" id="GO:1904983">
    <property type="term" value="P:glycine import into mitochondrion"/>
    <property type="evidence" value="ECO:0007669"/>
    <property type="project" value="TreeGrafter"/>
</dbReference>
<dbReference type="AlphaFoldDB" id="A0A0N5D8E3"/>
<dbReference type="PANTHER" id="PTHR46181">
    <property type="entry name" value="MITOCHONDRIAL GLYCINE TRANSPORTER"/>
    <property type="match status" value="1"/>
</dbReference>
<evidence type="ECO:0000313" key="11">
    <source>
        <dbReference type="Proteomes" id="UP000276776"/>
    </source>
</evidence>
<keyword evidence="11" id="KW-1185">Reference proteome</keyword>
<evidence type="ECO:0000256" key="6">
    <source>
        <dbReference type="ARBA" id="ARBA00023136"/>
    </source>
</evidence>
<evidence type="ECO:0000256" key="8">
    <source>
        <dbReference type="RuleBase" id="RU000488"/>
    </source>
</evidence>
<dbReference type="Pfam" id="PF00153">
    <property type="entry name" value="Mito_carr"/>
    <property type="match status" value="3"/>
</dbReference>
<dbReference type="GO" id="GO:0015187">
    <property type="term" value="F:glycine transmembrane transporter activity"/>
    <property type="evidence" value="ECO:0007669"/>
    <property type="project" value="TreeGrafter"/>
</dbReference>
<evidence type="ECO:0000313" key="10">
    <source>
        <dbReference type="EMBL" id="VDN06989.1"/>
    </source>
</evidence>
<feature type="transmembrane region" description="Helical" evidence="9">
    <location>
        <begin position="12"/>
        <end position="34"/>
    </location>
</feature>
<dbReference type="OMA" id="WGIYEEL"/>
<evidence type="ECO:0000256" key="3">
    <source>
        <dbReference type="ARBA" id="ARBA00022448"/>
    </source>
</evidence>
<reference evidence="12" key="1">
    <citation type="submission" date="2017-02" db="UniProtKB">
        <authorList>
            <consortium name="WormBaseParasite"/>
        </authorList>
    </citation>
    <scope>IDENTIFICATION</scope>
</reference>
<reference evidence="10 11" key="2">
    <citation type="submission" date="2018-11" db="EMBL/GenBank/DDBJ databases">
        <authorList>
            <consortium name="Pathogen Informatics"/>
        </authorList>
    </citation>
    <scope>NUCLEOTIDE SEQUENCE [LARGE SCALE GENOMIC DNA]</scope>
</reference>
<evidence type="ECO:0000256" key="7">
    <source>
        <dbReference type="PROSITE-ProRule" id="PRU00282"/>
    </source>
</evidence>
<keyword evidence="4 7" id="KW-0812">Transmembrane</keyword>
<dbReference type="SUPFAM" id="SSF103506">
    <property type="entry name" value="Mitochondrial carrier"/>
    <property type="match status" value="1"/>
</dbReference>
<dbReference type="OrthoDB" id="1924968at2759"/>
<dbReference type="EMBL" id="UYYF01004782">
    <property type="protein sequence ID" value="VDN06989.1"/>
    <property type="molecule type" value="Genomic_DNA"/>
</dbReference>